<dbReference type="PANTHER" id="PTHR47031:SF3">
    <property type="entry name" value="SAP DOMAIN-CONTAINING PROTEIN"/>
    <property type="match status" value="1"/>
</dbReference>
<evidence type="ECO:0000313" key="2">
    <source>
        <dbReference type="EMBL" id="CAI9768789.1"/>
    </source>
</evidence>
<proteinExistence type="predicted"/>
<evidence type="ECO:0000256" key="1">
    <source>
        <dbReference type="SAM" id="MobiDB-lite"/>
    </source>
</evidence>
<evidence type="ECO:0000313" key="3">
    <source>
        <dbReference type="Proteomes" id="UP000834106"/>
    </source>
</evidence>
<sequence length="306" mass="33757">MFELGGGCGRKAATPQKRVEKFSLKPTEGVVGEEDSGEGLLSCSEKQHREPPIFAKIDESVPSKSSVIIESETGFSLPPVKEQKASEIKHKLSRIQLSWLNEEDLKLLETPQVSVVADYVKVLKHKPEMVLSLSNYVVPDGGESYPIDIEESRGDKLGPVVFNAESKNESTSTSVKRKSIDQRAAVGNNDVLRRQSKWNSGALKVPKLQGGNIVGSIKPMDPFKPVSKLNFSRFNSRVSEEMPKERVVPPSAKSHTSTLRIDNFLCPVTLKAAVQELLGKRAESPISQRITSKPIVMFLILLLKKL</sequence>
<organism evidence="2 3">
    <name type="scientific">Fraxinus pennsylvanica</name>
    <dbReference type="NCBI Taxonomy" id="56036"/>
    <lineage>
        <taxon>Eukaryota</taxon>
        <taxon>Viridiplantae</taxon>
        <taxon>Streptophyta</taxon>
        <taxon>Embryophyta</taxon>
        <taxon>Tracheophyta</taxon>
        <taxon>Spermatophyta</taxon>
        <taxon>Magnoliopsida</taxon>
        <taxon>eudicotyledons</taxon>
        <taxon>Gunneridae</taxon>
        <taxon>Pentapetalae</taxon>
        <taxon>asterids</taxon>
        <taxon>lamiids</taxon>
        <taxon>Lamiales</taxon>
        <taxon>Oleaceae</taxon>
        <taxon>Oleeae</taxon>
        <taxon>Fraxinus</taxon>
    </lineage>
</organism>
<dbReference type="PANTHER" id="PTHR47031">
    <property type="entry name" value="SAP DNA-BINDING DOMAIN-CONTAINING PROTEIN"/>
    <property type="match status" value="1"/>
</dbReference>
<gene>
    <name evidence="2" type="ORF">FPE_LOCUS16219</name>
</gene>
<feature type="region of interest" description="Disordered" evidence="1">
    <location>
        <begin position="24"/>
        <end position="44"/>
    </location>
</feature>
<keyword evidence="3" id="KW-1185">Reference proteome</keyword>
<protein>
    <submittedName>
        <fullName evidence="2">Uncharacterized protein</fullName>
    </submittedName>
</protein>
<dbReference type="EMBL" id="OU503044">
    <property type="protein sequence ID" value="CAI9768789.1"/>
    <property type="molecule type" value="Genomic_DNA"/>
</dbReference>
<dbReference type="AlphaFoldDB" id="A0AAD2DWV2"/>
<name>A0AAD2DWV2_9LAMI</name>
<reference evidence="2" key="1">
    <citation type="submission" date="2023-05" db="EMBL/GenBank/DDBJ databases">
        <authorList>
            <person name="Huff M."/>
        </authorList>
    </citation>
    <scope>NUCLEOTIDE SEQUENCE</scope>
</reference>
<accession>A0AAD2DWV2</accession>
<dbReference type="Proteomes" id="UP000834106">
    <property type="component" value="Chromosome 9"/>
</dbReference>